<dbReference type="GO" id="GO:0006303">
    <property type="term" value="P:double-strand break repair via nonhomologous end joining"/>
    <property type="evidence" value="ECO:0007669"/>
    <property type="project" value="TreeGrafter"/>
</dbReference>
<evidence type="ECO:0000256" key="3">
    <source>
        <dbReference type="ARBA" id="ARBA00022763"/>
    </source>
</evidence>
<dbReference type="Gene3D" id="3.60.15.10">
    <property type="entry name" value="Ribonuclease Z/Hydroxyacylglutathione hydrolase-like"/>
    <property type="match status" value="1"/>
</dbReference>
<dbReference type="SUPFAM" id="SSF56281">
    <property type="entry name" value="Metallo-hydrolase/oxidoreductase"/>
    <property type="match status" value="1"/>
</dbReference>
<evidence type="ECO:0000256" key="4">
    <source>
        <dbReference type="ARBA" id="ARBA00023204"/>
    </source>
</evidence>
<name>A0A9W8D1X0_9FUNG</name>
<dbReference type="GO" id="GO:0005634">
    <property type="term" value="C:nucleus"/>
    <property type="evidence" value="ECO:0007669"/>
    <property type="project" value="UniProtKB-SubCell"/>
</dbReference>
<protein>
    <submittedName>
        <fullName evidence="8">Repair protein PSO2 SNM1</fullName>
    </submittedName>
</protein>
<dbReference type="GO" id="GO:0035312">
    <property type="term" value="F:5'-3' DNA exonuclease activity"/>
    <property type="evidence" value="ECO:0007669"/>
    <property type="project" value="TreeGrafter"/>
</dbReference>
<accession>A0A9W8D1X0</accession>
<feature type="compositionally biased region" description="Polar residues" evidence="6">
    <location>
        <begin position="152"/>
        <end position="162"/>
    </location>
</feature>
<dbReference type="InterPro" id="IPR011084">
    <property type="entry name" value="DRMBL"/>
</dbReference>
<organism evidence="8 9">
    <name type="scientific">Coemansia biformis</name>
    <dbReference type="NCBI Taxonomy" id="1286918"/>
    <lineage>
        <taxon>Eukaryota</taxon>
        <taxon>Fungi</taxon>
        <taxon>Fungi incertae sedis</taxon>
        <taxon>Zoopagomycota</taxon>
        <taxon>Kickxellomycotina</taxon>
        <taxon>Kickxellomycetes</taxon>
        <taxon>Kickxellales</taxon>
        <taxon>Kickxellaceae</taxon>
        <taxon>Coemansia</taxon>
    </lineage>
</organism>
<dbReference type="PANTHER" id="PTHR23240">
    <property type="entry name" value="DNA CROSS-LINK REPAIR PROTEIN PSO2/SNM1-RELATED"/>
    <property type="match status" value="1"/>
</dbReference>
<comment type="caution">
    <text evidence="8">The sequence shown here is derived from an EMBL/GenBank/DDBJ whole genome shotgun (WGS) entry which is preliminary data.</text>
</comment>
<dbReference type="GO" id="GO:0036297">
    <property type="term" value="P:interstrand cross-link repair"/>
    <property type="evidence" value="ECO:0007669"/>
    <property type="project" value="TreeGrafter"/>
</dbReference>
<dbReference type="Gene3D" id="3.40.50.12650">
    <property type="match status" value="1"/>
</dbReference>
<keyword evidence="5" id="KW-0539">Nucleus</keyword>
<comment type="similarity">
    <text evidence="2">Belongs to the DNA repair metallo-beta-lactamase (DRMBL) family.</text>
</comment>
<evidence type="ECO:0000256" key="1">
    <source>
        <dbReference type="ARBA" id="ARBA00004123"/>
    </source>
</evidence>
<sequence>MPRRASSGASPLKRGLAALDDLPDAARHAKPARAQQDCASEGPVVACLVCQMQLAGMSPGAIELHVNGCLDVVLLEDRKRARRTRKPTCAPPDQMAYTNAQPSQPLAGPTPEARTVHGIQQPAAKNAKEMLCEIEEADMDVGALEAQASTANNVPGSAQGRQGQRPLPSYKRMPHTSFTVDAFQYGRLDFCTAYFLTHFHSDHYGGLTKGFSGAVYCSRITANCVINKIGVDPAHVHALPMNTRCVVQGVSVTLIDANHCPGAAVVLFEIPLADRLVRIVHTGDFRASRAQIAQILCVFGTEIHLPVTPAMLAAAAATTAECASGQTGCLSPLIDYVYLDTTYLDPGYSFPKQSEVVEAVAQLCSQAHLDSAFIAAFLQHSSRASSETPRASHGLAHQASPSPSGSVKLALPSLITRWFQAKQPAPGAARSSRDLLAPGRKQRILFVVGAYIIGKERLFIEIALRLGAKIYVAPEKHRMLQCIGSPSLLALLTTSMSEAQVHVVSMGQITMPRMAEYLQTVRKAGAPFSRVVAVKPTGWSHAGHGFSWRKQAPVEYPQELTPAEADLAWTGGGASGLTTVLARAARMDGWWAGSSGSRFDAKSLKPHGSSSTVTIFPVPYSEHSSFAELAGFVCSLKVARVIPTVVSSGDKNQLADSWLQHWQALNAEFEHRLTAANDAAPDGRRPVLGLAAIRE</sequence>
<evidence type="ECO:0000313" key="8">
    <source>
        <dbReference type="EMBL" id="KAJ1736160.1"/>
    </source>
</evidence>
<proteinExistence type="inferred from homology"/>
<keyword evidence="4" id="KW-0234">DNA repair</keyword>
<evidence type="ECO:0000256" key="6">
    <source>
        <dbReference type="SAM" id="MobiDB-lite"/>
    </source>
</evidence>
<dbReference type="Proteomes" id="UP001143981">
    <property type="component" value="Unassembled WGS sequence"/>
</dbReference>
<evidence type="ECO:0000313" key="9">
    <source>
        <dbReference type="Proteomes" id="UP001143981"/>
    </source>
</evidence>
<keyword evidence="3" id="KW-0227">DNA damage</keyword>
<keyword evidence="9" id="KW-1185">Reference proteome</keyword>
<dbReference type="PANTHER" id="PTHR23240:SF6">
    <property type="entry name" value="DNA CROSS-LINK REPAIR 1A PROTEIN"/>
    <property type="match status" value="1"/>
</dbReference>
<feature type="region of interest" description="Disordered" evidence="6">
    <location>
        <begin position="152"/>
        <end position="171"/>
    </location>
</feature>
<dbReference type="CDD" id="cd16273">
    <property type="entry name" value="SNM1A-1C-like_MBL-fold"/>
    <property type="match status" value="1"/>
</dbReference>
<feature type="domain" description="DNA repair metallo-beta-lactamase" evidence="7">
    <location>
        <begin position="488"/>
        <end position="647"/>
    </location>
</feature>
<evidence type="ECO:0000256" key="2">
    <source>
        <dbReference type="ARBA" id="ARBA00010304"/>
    </source>
</evidence>
<comment type="subcellular location">
    <subcellularLocation>
        <location evidence="1">Nucleus</location>
    </subcellularLocation>
</comment>
<feature type="region of interest" description="Disordered" evidence="6">
    <location>
        <begin position="82"/>
        <end position="113"/>
    </location>
</feature>
<dbReference type="EMBL" id="JANBOI010000002">
    <property type="protein sequence ID" value="KAJ1736160.1"/>
    <property type="molecule type" value="Genomic_DNA"/>
</dbReference>
<dbReference type="AlphaFoldDB" id="A0A9W8D1X0"/>
<reference evidence="8" key="1">
    <citation type="submission" date="2022-07" db="EMBL/GenBank/DDBJ databases">
        <title>Phylogenomic reconstructions and comparative analyses of Kickxellomycotina fungi.</title>
        <authorList>
            <person name="Reynolds N.K."/>
            <person name="Stajich J.E."/>
            <person name="Barry K."/>
            <person name="Grigoriev I.V."/>
            <person name="Crous P."/>
            <person name="Smith M.E."/>
        </authorList>
    </citation>
    <scope>NUCLEOTIDE SEQUENCE</scope>
    <source>
        <strain evidence="8">BCRC 34381</strain>
    </source>
</reference>
<dbReference type="InterPro" id="IPR036866">
    <property type="entry name" value="RibonucZ/Hydroxyglut_hydro"/>
</dbReference>
<gene>
    <name evidence="8" type="primary">pso2</name>
    <name evidence="8" type="ORF">LPJ61_000119</name>
</gene>
<dbReference type="GO" id="GO:0003684">
    <property type="term" value="F:damaged DNA binding"/>
    <property type="evidence" value="ECO:0007669"/>
    <property type="project" value="TreeGrafter"/>
</dbReference>
<dbReference type="Pfam" id="PF07522">
    <property type="entry name" value="DRMBL"/>
    <property type="match status" value="1"/>
</dbReference>
<evidence type="ECO:0000256" key="5">
    <source>
        <dbReference type="ARBA" id="ARBA00023242"/>
    </source>
</evidence>
<dbReference type="OrthoDB" id="262529at2759"/>
<evidence type="ECO:0000259" key="7">
    <source>
        <dbReference type="Pfam" id="PF07522"/>
    </source>
</evidence>